<evidence type="ECO:0000313" key="4">
    <source>
        <dbReference type="EMBL" id="KAG6398757.1"/>
    </source>
</evidence>
<dbReference type="SUPFAM" id="SSF82649">
    <property type="entry name" value="SufE/NifU"/>
    <property type="match status" value="1"/>
</dbReference>
<proteinExistence type="inferred from homology"/>
<dbReference type="Gene3D" id="3.90.1010.10">
    <property type="match status" value="1"/>
</dbReference>
<reference evidence="4" key="1">
    <citation type="submission" date="2018-01" db="EMBL/GenBank/DDBJ databases">
        <authorList>
            <person name="Mao J.F."/>
        </authorList>
    </citation>
    <scope>NUCLEOTIDE SEQUENCE</scope>
    <source>
        <strain evidence="4">Huo1</strain>
        <tissue evidence="4">Leaf</tissue>
    </source>
</reference>
<dbReference type="Pfam" id="PF02657">
    <property type="entry name" value="SufE"/>
    <property type="match status" value="1"/>
</dbReference>
<evidence type="ECO:0000256" key="2">
    <source>
        <dbReference type="SAM" id="MobiDB-lite"/>
    </source>
</evidence>
<keyword evidence="5" id="KW-1185">Reference proteome</keyword>
<sequence>MDAGPSHIHLNPRTPASKNPPISRFPLNPTSKNPIFPLSCVAIEHYNKVQPSSSVSEKLQRLGFEFRSLPAPIDRVRRLLKYAEILPPFDESWRVQENRVQGCATQVWLEAAMDGNGATRFRIDSDSEITKGFCSCLIWVLDGAAAEEVLSVRADDLVAMNVGLPSKGNSRVNAWNNVLMSMQRRTKVLVEERRTECVPSFICCNQTQLIRDDCIFDISIGDDS</sequence>
<protein>
    <recommendedName>
        <fullName evidence="3">Fe-S metabolism associated domain-containing protein</fullName>
    </recommendedName>
</protein>
<comment type="similarity">
    <text evidence="1">Belongs to the SufE family.</text>
</comment>
<accession>A0A8X8ZB65</accession>
<feature type="region of interest" description="Disordered" evidence="2">
    <location>
        <begin position="1"/>
        <end position="28"/>
    </location>
</feature>
<dbReference type="AlphaFoldDB" id="A0A8X8ZB65"/>
<dbReference type="EMBL" id="PNBA02000015">
    <property type="protein sequence ID" value="KAG6398757.1"/>
    <property type="molecule type" value="Genomic_DNA"/>
</dbReference>
<evidence type="ECO:0000259" key="3">
    <source>
        <dbReference type="Pfam" id="PF02657"/>
    </source>
</evidence>
<dbReference type="PANTHER" id="PTHR43597:SF5">
    <property type="entry name" value="SUFE-LIKE PROTEIN 2, CHLOROPLASTIC"/>
    <property type="match status" value="1"/>
</dbReference>
<name>A0A8X8ZB65_SALSN</name>
<organism evidence="4">
    <name type="scientific">Salvia splendens</name>
    <name type="common">Scarlet sage</name>
    <dbReference type="NCBI Taxonomy" id="180675"/>
    <lineage>
        <taxon>Eukaryota</taxon>
        <taxon>Viridiplantae</taxon>
        <taxon>Streptophyta</taxon>
        <taxon>Embryophyta</taxon>
        <taxon>Tracheophyta</taxon>
        <taxon>Spermatophyta</taxon>
        <taxon>Magnoliopsida</taxon>
        <taxon>eudicotyledons</taxon>
        <taxon>Gunneridae</taxon>
        <taxon>Pentapetalae</taxon>
        <taxon>asterids</taxon>
        <taxon>lamiids</taxon>
        <taxon>Lamiales</taxon>
        <taxon>Lamiaceae</taxon>
        <taxon>Nepetoideae</taxon>
        <taxon>Mentheae</taxon>
        <taxon>Salviinae</taxon>
        <taxon>Salvia</taxon>
        <taxon>Salvia subgen. Calosphace</taxon>
        <taxon>core Calosphace</taxon>
    </lineage>
</organism>
<dbReference type="PANTHER" id="PTHR43597">
    <property type="entry name" value="SULFUR ACCEPTOR PROTEIN CSDE"/>
    <property type="match status" value="1"/>
</dbReference>
<reference evidence="4" key="2">
    <citation type="submission" date="2020-08" db="EMBL/GenBank/DDBJ databases">
        <title>Plant Genome Project.</title>
        <authorList>
            <person name="Zhang R.-G."/>
        </authorList>
    </citation>
    <scope>NUCLEOTIDE SEQUENCE</scope>
    <source>
        <strain evidence="4">Huo1</strain>
        <tissue evidence="4">Leaf</tissue>
    </source>
</reference>
<dbReference type="InterPro" id="IPR003808">
    <property type="entry name" value="Fe-S_metab-assoc_dom"/>
</dbReference>
<gene>
    <name evidence="4" type="ORF">SASPL_140226</name>
</gene>
<comment type="caution">
    <text evidence="4">The sequence shown here is derived from an EMBL/GenBank/DDBJ whole genome shotgun (WGS) entry which is preliminary data.</text>
</comment>
<evidence type="ECO:0000313" key="5">
    <source>
        <dbReference type="Proteomes" id="UP000298416"/>
    </source>
</evidence>
<feature type="domain" description="Fe-S metabolism associated" evidence="3">
    <location>
        <begin position="65"/>
        <end position="184"/>
    </location>
</feature>
<dbReference type="Proteomes" id="UP000298416">
    <property type="component" value="Unassembled WGS sequence"/>
</dbReference>
<evidence type="ECO:0000256" key="1">
    <source>
        <dbReference type="ARBA" id="ARBA00010282"/>
    </source>
</evidence>